<dbReference type="GO" id="GO:0005737">
    <property type="term" value="C:cytoplasm"/>
    <property type="evidence" value="ECO:0007669"/>
    <property type="project" value="TreeGrafter"/>
</dbReference>
<dbReference type="PANTHER" id="PTHR48100:SF61">
    <property type="entry name" value="PHOSPHOGLYCERATE MUTASE"/>
    <property type="match status" value="1"/>
</dbReference>
<dbReference type="PANTHER" id="PTHR48100">
    <property type="entry name" value="BROAD-SPECIFICITY PHOSPHATASE YOR283W-RELATED"/>
    <property type="match status" value="1"/>
</dbReference>
<dbReference type="InterPro" id="IPR050275">
    <property type="entry name" value="PGM_Phosphatase"/>
</dbReference>
<dbReference type="SUPFAM" id="SSF53254">
    <property type="entry name" value="Phosphoglycerate mutase-like"/>
    <property type="match status" value="1"/>
</dbReference>
<accession>A0A0V0R630</accession>
<dbReference type="CDD" id="cd07067">
    <property type="entry name" value="HP_PGM_like"/>
    <property type="match status" value="1"/>
</dbReference>
<reference evidence="2 3" key="1">
    <citation type="journal article" date="2015" name="Sci. Rep.">
        <title>Genome of the facultative scuticociliatosis pathogen Pseudocohnilembus persalinus provides insight into its virulence through horizontal gene transfer.</title>
        <authorList>
            <person name="Xiong J."/>
            <person name="Wang G."/>
            <person name="Cheng J."/>
            <person name="Tian M."/>
            <person name="Pan X."/>
            <person name="Warren A."/>
            <person name="Jiang C."/>
            <person name="Yuan D."/>
            <person name="Miao W."/>
        </authorList>
    </citation>
    <scope>NUCLEOTIDE SEQUENCE [LARGE SCALE GENOMIC DNA]</scope>
    <source>
        <strain evidence="2">36N120E</strain>
    </source>
</reference>
<keyword evidence="3" id="KW-1185">Reference proteome</keyword>
<evidence type="ECO:0008006" key="4">
    <source>
        <dbReference type="Google" id="ProtNLM"/>
    </source>
</evidence>
<dbReference type="InParanoid" id="A0A0V0R630"/>
<organism evidence="2 3">
    <name type="scientific">Pseudocohnilembus persalinus</name>
    <name type="common">Ciliate</name>
    <dbReference type="NCBI Taxonomy" id="266149"/>
    <lineage>
        <taxon>Eukaryota</taxon>
        <taxon>Sar</taxon>
        <taxon>Alveolata</taxon>
        <taxon>Ciliophora</taxon>
        <taxon>Intramacronucleata</taxon>
        <taxon>Oligohymenophorea</taxon>
        <taxon>Scuticociliatia</taxon>
        <taxon>Philasterida</taxon>
        <taxon>Pseudocohnilembidae</taxon>
        <taxon>Pseudocohnilembus</taxon>
    </lineage>
</organism>
<proteinExistence type="predicted"/>
<dbReference type="OMA" id="GQFIHNC"/>
<feature type="coiled-coil region" evidence="1">
    <location>
        <begin position="196"/>
        <end position="223"/>
    </location>
</feature>
<dbReference type="EMBL" id="LDAU01000041">
    <property type="protein sequence ID" value="KRX09965.1"/>
    <property type="molecule type" value="Genomic_DNA"/>
</dbReference>
<comment type="caution">
    <text evidence="2">The sequence shown here is derived from an EMBL/GenBank/DDBJ whole genome shotgun (WGS) entry which is preliminary data.</text>
</comment>
<dbReference type="InterPro" id="IPR013078">
    <property type="entry name" value="His_Pase_superF_clade-1"/>
</dbReference>
<name>A0A0V0R630_PSEPJ</name>
<keyword evidence="1" id="KW-0175">Coiled coil</keyword>
<evidence type="ECO:0000313" key="2">
    <source>
        <dbReference type="EMBL" id="KRX09965.1"/>
    </source>
</evidence>
<evidence type="ECO:0000256" key="1">
    <source>
        <dbReference type="SAM" id="Coils"/>
    </source>
</evidence>
<dbReference type="GO" id="GO:0016791">
    <property type="term" value="F:phosphatase activity"/>
    <property type="evidence" value="ECO:0007669"/>
    <property type="project" value="TreeGrafter"/>
</dbReference>
<dbReference type="Pfam" id="PF00300">
    <property type="entry name" value="His_Phos_1"/>
    <property type="match status" value="1"/>
</dbReference>
<sequence length="267" mass="31181">MNIEEEQQKYTVNIIRHAQSEFNLAQELKGGEAATRHAHAECLNIKFDPLYYDAGITQKGFQQTERARESCQDKNIKLVIVSPFKRALQTCYEIFKEHKNKPVIVVDPLFREMLLSSCDIGSLVLESKKEFDEFNFDFLQNYENPLLWVVYELSDENAKNDLLQQIKSQCKDEEEFQTQGHIKLLEIMKNKYPIQLEQQRDTNERSLRQKQRLREIAKQYNIQEGEEIAVVGHSRNLQAFSASSFGENAEPIEGIWLENCEVRAMEV</sequence>
<dbReference type="OrthoDB" id="284247at2759"/>
<evidence type="ECO:0000313" key="3">
    <source>
        <dbReference type="Proteomes" id="UP000054937"/>
    </source>
</evidence>
<dbReference type="Proteomes" id="UP000054937">
    <property type="component" value="Unassembled WGS sequence"/>
</dbReference>
<dbReference type="SMART" id="SM00855">
    <property type="entry name" value="PGAM"/>
    <property type="match status" value="1"/>
</dbReference>
<dbReference type="InterPro" id="IPR029033">
    <property type="entry name" value="His_PPase_superfam"/>
</dbReference>
<dbReference type="Gene3D" id="3.40.50.1240">
    <property type="entry name" value="Phosphoglycerate mutase-like"/>
    <property type="match status" value="1"/>
</dbReference>
<dbReference type="AlphaFoldDB" id="A0A0V0R630"/>
<gene>
    <name evidence="2" type="ORF">PPERSA_08366</name>
</gene>
<protein>
    <recommendedName>
        <fullName evidence="4">Histidine phosphatase superfamily, clade-1</fullName>
    </recommendedName>
</protein>